<evidence type="ECO:0000256" key="8">
    <source>
        <dbReference type="ARBA" id="ARBA00023136"/>
    </source>
</evidence>
<keyword evidence="8 9" id="KW-0472">Membrane</keyword>
<evidence type="ECO:0000256" key="4">
    <source>
        <dbReference type="ARBA" id="ARBA00022475"/>
    </source>
</evidence>
<evidence type="ECO:0000313" key="11">
    <source>
        <dbReference type="Proteomes" id="UP000249633"/>
    </source>
</evidence>
<dbReference type="Proteomes" id="UP000249633">
    <property type="component" value="Unassembled WGS sequence"/>
</dbReference>
<feature type="transmembrane region" description="Helical" evidence="9">
    <location>
        <begin position="12"/>
        <end position="32"/>
    </location>
</feature>
<comment type="subcellular location">
    <subcellularLocation>
        <location evidence="1">Cell inner membrane</location>
        <topology evidence="1">Multi-pass membrane protein</topology>
    </subcellularLocation>
</comment>
<feature type="transmembrane region" description="Helical" evidence="9">
    <location>
        <begin position="105"/>
        <end position="124"/>
    </location>
</feature>
<dbReference type="GO" id="GO:0015920">
    <property type="term" value="P:lipopolysaccharide transport"/>
    <property type="evidence" value="ECO:0007669"/>
    <property type="project" value="TreeGrafter"/>
</dbReference>
<feature type="transmembrane region" description="Helical" evidence="9">
    <location>
        <begin position="331"/>
        <end position="348"/>
    </location>
</feature>
<evidence type="ECO:0000313" key="10">
    <source>
        <dbReference type="EMBL" id="PZP28064.1"/>
    </source>
</evidence>
<dbReference type="GO" id="GO:0055085">
    <property type="term" value="P:transmembrane transport"/>
    <property type="evidence" value="ECO:0007669"/>
    <property type="project" value="InterPro"/>
</dbReference>
<feature type="transmembrane region" description="Helical" evidence="9">
    <location>
        <begin position="52"/>
        <end position="76"/>
    </location>
</feature>
<feature type="transmembrane region" description="Helical" evidence="9">
    <location>
        <begin position="265"/>
        <end position="286"/>
    </location>
</feature>
<dbReference type="PANTHER" id="PTHR33529:SF7">
    <property type="entry name" value="LIPOPOLYSACCHARIDE EXPORT SYSTEM PERMEASE PROTEIN LPTF"/>
    <property type="match status" value="1"/>
</dbReference>
<sequence>MLFDSSTRSELAKSFGVTLVVILTIVLTSTLIRTLGQAAGGNVAPQDVVLLMGYATLAHLATMLILSLFVAVVVTLGRLYRESEMTIWFASGVPLTRFIRPVLRMAWPVLLAVVVLELLVWPWSNQNSAELRDRYQKRSDLSRVAPGQFQTSRDGTRVFFIERSGNDDATGRNVFILSQQHGRESITTSAKGHLETDGDDRYLVLDHGQRNESRDDNGEKSLARFEQYRVLTDTQVLSDAGQLPPKAMATLELLRTPNARTHGELAWRFGMILGGLNMALLGIGLSATNPRRASNWNLMFALLTFVVYFNLINLSQSWVGNGRMSLPKAMLIVHGLAFVAALAVIWLRDNGNRFGIRRGTTAQASGATA</sequence>
<name>A0A2W5DE68_9BURK</name>
<dbReference type="EMBL" id="QFOD01000025">
    <property type="protein sequence ID" value="PZP28064.1"/>
    <property type="molecule type" value="Genomic_DNA"/>
</dbReference>
<accession>A0A2W5DE68</accession>
<evidence type="ECO:0000256" key="7">
    <source>
        <dbReference type="ARBA" id="ARBA00022989"/>
    </source>
</evidence>
<keyword evidence="7 9" id="KW-1133">Transmembrane helix</keyword>
<organism evidence="10 11">
    <name type="scientific">Roseateles depolymerans</name>
    <dbReference type="NCBI Taxonomy" id="76731"/>
    <lineage>
        <taxon>Bacteria</taxon>
        <taxon>Pseudomonadati</taxon>
        <taxon>Pseudomonadota</taxon>
        <taxon>Betaproteobacteria</taxon>
        <taxon>Burkholderiales</taxon>
        <taxon>Sphaerotilaceae</taxon>
        <taxon>Roseateles</taxon>
    </lineage>
</organism>
<evidence type="ECO:0000256" key="1">
    <source>
        <dbReference type="ARBA" id="ARBA00004429"/>
    </source>
</evidence>
<keyword evidence="4" id="KW-1003">Cell membrane</keyword>
<dbReference type="AlphaFoldDB" id="A0A2W5DE68"/>
<evidence type="ECO:0000256" key="9">
    <source>
        <dbReference type="SAM" id="Phobius"/>
    </source>
</evidence>
<dbReference type="InterPro" id="IPR005495">
    <property type="entry name" value="LptG/LptF_permease"/>
</dbReference>
<feature type="transmembrane region" description="Helical" evidence="9">
    <location>
        <begin position="298"/>
        <end position="319"/>
    </location>
</feature>
<proteinExistence type="predicted"/>
<evidence type="ECO:0000256" key="2">
    <source>
        <dbReference type="ARBA" id="ARBA00014213"/>
    </source>
</evidence>
<keyword evidence="3" id="KW-0813">Transport</keyword>
<keyword evidence="6 9" id="KW-0812">Transmembrane</keyword>
<dbReference type="NCBIfam" id="TIGR04407">
    <property type="entry name" value="LptF_YjgP"/>
    <property type="match status" value="1"/>
</dbReference>
<dbReference type="Pfam" id="PF03739">
    <property type="entry name" value="LptF_LptG"/>
    <property type="match status" value="1"/>
</dbReference>
<evidence type="ECO:0000256" key="3">
    <source>
        <dbReference type="ARBA" id="ARBA00022448"/>
    </source>
</evidence>
<comment type="caution">
    <text evidence="10">The sequence shown here is derived from an EMBL/GenBank/DDBJ whole genome shotgun (WGS) entry which is preliminary data.</text>
</comment>
<dbReference type="PANTHER" id="PTHR33529">
    <property type="entry name" value="SLR0882 PROTEIN-RELATED"/>
    <property type="match status" value="1"/>
</dbReference>
<dbReference type="GO" id="GO:0043190">
    <property type="term" value="C:ATP-binding cassette (ABC) transporter complex"/>
    <property type="evidence" value="ECO:0007669"/>
    <property type="project" value="InterPro"/>
</dbReference>
<evidence type="ECO:0000256" key="6">
    <source>
        <dbReference type="ARBA" id="ARBA00022692"/>
    </source>
</evidence>
<keyword evidence="5" id="KW-0997">Cell inner membrane</keyword>
<protein>
    <recommendedName>
        <fullName evidence="2">Lipopolysaccharide export system permease protein LptF</fullName>
    </recommendedName>
</protein>
<reference evidence="10 11" key="1">
    <citation type="submission" date="2017-08" db="EMBL/GenBank/DDBJ databases">
        <title>Infants hospitalized years apart are colonized by the same room-sourced microbial strains.</title>
        <authorList>
            <person name="Brooks B."/>
            <person name="Olm M.R."/>
            <person name="Firek B.A."/>
            <person name="Baker R."/>
            <person name="Thomas B.C."/>
            <person name="Morowitz M.J."/>
            <person name="Banfield J.F."/>
        </authorList>
    </citation>
    <scope>NUCLEOTIDE SEQUENCE [LARGE SCALE GENOMIC DNA]</scope>
    <source>
        <strain evidence="10">S2_012_000_R2_81</strain>
    </source>
</reference>
<evidence type="ECO:0000256" key="5">
    <source>
        <dbReference type="ARBA" id="ARBA00022519"/>
    </source>
</evidence>
<gene>
    <name evidence="10" type="primary">lptF</name>
    <name evidence="10" type="ORF">DI603_20450</name>
</gene>
<dbReference type="InterPro" id="IPR030922">
    <property type="entry name" value="LptF"/>
</dbReference>